<dbReference type="RefSeq" id="WP_338660648.1">
    <property type="nucleotide sequence ID" value="NZ_CP146072.1"/>
</dbReference>
<organism evidence="2 3">
    <name type="scientific">Pseudomonas bubulae</name>
    <dbReference type="NCBI Taxonomy" id="2316085"/>
    <lineage>
        <taxon>Bacteria</taxon>
        <taxon>Pseudomonadati</taxon>
        <taxon>Pseudomonadota</taxon>
        <taxon>Gammaproteobacteria</taxon>
        <taxon>Pseudomonadales</taxon>
        <taxon>Pseudomonadaceae</taxon>
        <taxon>Pseudomonas</taxon>
    </lineage>
</organism>
<gene>
    <name evidence="2" type="ORF">V6B39_10745</name>
</gene>
<reference evidence="3" key="1">
    <citation type="submission" date="2024-02" db="EMBL/GenBank/DDBJ databases">
        <title>Exploring bacterial hosts of class 1 integrons in salad vegetable microbiomes with epicPCR.</title>
        <authorList>
            <person name="Qi Q."/>
            <person name="Ghaly T.M."/>
            <person name="Gillings M.R."/>
            <person name="Tetu S.G."/>
        </authorList>
    </citation>
    <scope>NUCLEOTIDE SEQUENCE [LARGE SCALE GENOMIC DNA]</scope>
    <source>
        <strain evidence="3">S2-2023-2</strain>
    </source>
</reference>
<dbReference type="GeneID" id="89543724"/>
<protein>
    <submittedName>
        <fullName evidence="2">Inovirus-type Gp2 protein</fullName>
    </submittedName>
</protein>
<evidence type="ECO:0000313" key="3">
    <source>
        <dbReference type="Proteomes" id="UP001369248"/>
    </source>
</evidence>
<evidence type="ECO:0000259" key="1">
    <source>
        <dbReference type="Pfam" id="PF11726"/>
    </source>
</evidence>
<name>A0ABZ2HDP5_9PSED</name>
<dbReference type="EMBL" id="CP146072">
    <property type="protein sequence ID" value="WWR39863.1"/>
    <property type="molecule type" value="Genomic_DNA"/>
</dbReference>
<keyword evidence="3" id="KW-1185">Reference proteome</keyword>
<feature type="domain" description="YagK/YfjJ C-terminal" evidence="1">
    <location>
        <begin position="44"/>
        <end position="197"/>
    </location>
</feature>
<evidence type="ECO:0000313" key="2">
    <source>
        <dbReference type="EMBL" id="WWR39863.1"/>
    </source>
</evidence>
<dbReference type="Proteomes" id="UP001369248">
    <property type="component" value="Chromosome"/>
</dbReference>
<dbReference type="Pfam" id="PF11726">
    <property type="entry name" value="YagK_YfjJ_C"/>
    <property type="match status" value="1"/>
</dbReference>
<sequence length="215" mass="25145">MKMKESFNDTFKGFEVNASKSKGYGVYPVILDRMHNQMINLQSYHSRMTVVRIDLHFPVDHVINPKHENMMLSRYIKKCKADLGSSDWRNHKRVIHGWVKEIGKTANPHYHVFFGFQTLERNLGLISGGGHTGMWKLFESRWQELTGGTVHFTKTLHFLERDDKQAFADCFYHLSYLAKIRDKHFGTGESYRRFGFSKLEPKSKELTVLEKLMAV</sequence>
<dbReference type="InterPro" id="IPR057271">
    <property type="entry name" value="YagK_YfjJ_C"/>
</dbReference>
<accession>A0ABZ2HDP5</accession>
<proteinExistence type="predicted"/>